<gene>
    <name evidence="1" type="ORF">Hypma_002724</name>
</gene>
<reference evidence="1" key="1">
    <citation type="submission" date="2018-04" db="EMBL/GenBank/DDBJ databases">
        <title>Whole genome sequencing of Hypsizygus marmoreus.</title>
        <authorList>
            <person name="Choi I.-G."/>
            <person name="Min B."/>
            <person name="Kim J.-G."/>
            <person name="Kim S."/>
            <person name="Oh Y.-L."/>
            <person name="Kong W.-S."/>
            <person name="Park H."/>
            <person name="Jeong J."/>
            <person name="Song E.-S."/>
        </authorList>
    </citation>
    <scope>NUCLEOTIDE SEQUENCE [LARGE SCALE GENOMIC DNA]</scope>
    <source>
        <strain evidence="1">51987-8</strain>
    </source>
</reference>
<proteinExistence type="predicted"/>
<dbReference type="InParanoid" id="A0A369J9V0"/>
<dbReference type="EMBL" id="LUEZ02000124">
    <property type="protein sequence ID" value="RDB16513.1"/>
    <property type="molecule type" value="Genomic_DNA"/>
</dbReference>
<dbReference type="OrthoDB" id="3036049at2759"/>
<keyword evidence="2" id="KW-1185">Reference proteome</keyword>
<sequence>MPQRRNSHQLDPFDARHFAVMKESNHVSIVIMRKFIHVIGRDCTRPPQQTPSMAAKAPVGAKVLQPRGRYHKLLVLENPVRYADFVVSVSQMKEDKTQMCRICWKTFETGYTKKRNEWRNKLPSVSGFAARWKDIQLEMCSSLATPRTVFDL</sequence>
<dbReference type="Proteomes" id="UP000076154">
    <property type="component" value="Unassembled WGS sequence"/>
</dbReference>
<name>A0A369J9V0_HYPMA</name>
<evidence type="ECO:0000313" key="2">
    <source>
        <dbReference type="Proteomes" id="UP000076154"/>
    </source>
</evidence>
<dbReference type="AlphaFoldDB" id="A0A369J9V0"/>
<organism evidence="1 2">
    <name type="scientific">Hypsizygus marmoreus</name>
    <name type="common">White beech mushroom</name>
    <name type="synonym">Agaricus marmoreus</name>
    <dbReference type="NCBI Taxonomy" id="39966"/>
    <lineage>
        <taxon>Eukaryota</taxon>
        <taxon>Fungi</taxon>
        <taxon>Dikarya</taxon>
        <taxon>Basidiomycota</taxon>
        <taxon>Agaricomycotina</taxon>
        <taxon>Agaricomycetes</taxon>
        <taxon>Agaricomycetidae</taxon>
        <taxon>Agaricales</taxon>
        <taxon>Tricholomatineae</taxon>
        <taxon>Lyophyllaceae</taxon>
        <taxon>Hypsizygus</taxon>
    </lineage>
</organism>
<accession>A0A369J9V0</accession>
<comment type="caution">
    <text evidence="1">The sequence shown here is derived from an EMBL/GenBank/DDBJ whole genome shotgun (WGS) entry which is preliminary data.</text>
</comment>
<evidence type="ECO:0000313" key="1">
    <source>
        <dbReference type="EMBL" id="RDB16513.1"/>
    </source>
</evidence>
<protein>
    <submittedName>
        <fullName evidence="1">Uncharacterized protein</fullName>
    </submittedName>
</protein>